<dbReference type="EMBL" id="ML978071">
    <property type="protein sequence ID" value="KAF2013976.1"/>
    <property type="molecule type" value="Genomic_DNA"/>
</dbReference>
<evidence type="ECO:0000256" key="4">
    <source>
        <dbReference type="ARBA" id="ARBA00022801"/>
    </source>
</evidence>
<evidence type="ECO:0000256" key="1">
    <source>
        <dbReference type="ARBA" id="ARBA00011079"/>
    </source>
</evidence>
<evidence type="ECO:0000256" key="6">
    <source>
        <dbReference type="SAM" id="SignalP"/>
    </source>
</evidence>
<dbReference type="RefSeq" id="XP_033382315.1">
    <property type="nucleotide sequence ID" value="XM_033528635.1"/>
</dbReference>
<gene>
    <name evidence="7" type="ORF">BU24DRAFT_424984</name>
</gene>
<keyword evidence="4" id="KW-0378">Hydrolase</keyword>
<name>A0A6A5XM39_9PLEO</name>
<dbReference type="GO" id="GO:0008239">
    <property type="term" value="F:dipeptidyl-peptidase activity"/>
    <property type="evidence" value="ECO:0007669"/>
    <property type="project" value="TreeGrafter"/>
</dbReference>
<keyword evidence="2" id="KW-0645">Protease</keyword>
<dbReference type="FunFam" id="3.40.50.1820:FF:000251">
    <property type="entry name" value="Extracelular serine carboxypeptidase, putative"/>
    <property type="match status" value="1"/>
</dbReference>
<dbReference type="Pfam" id="PF05577">
    <property type="entry name" value="Peptidase_S28"/>
    <property type="match status" value="1"/>
</dbReference>
<evidence type="ECO:0000313" key="8">
    <source>
        <dbReference type="Proteomes" id="UP000799778"/>
    </source>
</evidence>
<protein>
    <submittedName>
        <fullName evidence="7">Peptidase S28</fullName>
    </submittedName>
</protein>
<evidence type="ECO:0000313" key="7">
    <source>
        <dbReference type="EMBL" id="KAF2013976.1"/>
    </source>
</evidence>
<dbReference type="GeneID" id="54286032"/>
<dbReference type="GO" id="GO:0006508">
    <property type="term" value="P:proteolysis"/>
    <property type="evidence" value="ECO:0007669"/>
    <property type="project" value="UniProtKB-KW"/>
</dbReference>
<feature type="chain" id="PRO_5025567504" evidence="6">
    <location>
        <begin position="19"/>
        <end position="543"/>
    </location>
</feature>
<keyword evidence="5" id="KW-0325">Glycoprotein</keyword>
<dbReference type="InterPro" id="IPR008758">
    <property type="entry name" value="Peptidase_S28"/>
</dbReference>
<dbReference type="SUPFAM" id="SSF53474">
    <property type="entry name" value="alpha/beta-Hydrolases"/>
    <property type="match status" value="1"/>
</dbReference>
<comment type="similarity">
    <text evidence="1">Belongs to the peptidase S28 family.</text>
</comment>
<evidence type="ECO:0000256" key="3">
    <source>
        <dbReference type="ARBA" id="ARBA00022729"/>
    </source>
</evidence>
<feature type="signal peptide" evidence="6">
    <location>
        <begin position="1"/>
        <end position="18"/>
    </location>
</feature>
<dbReference type="OrthoDB" id="1735038at2759"/>
<dbReference type="Proteomes" id="UP000799778">
    <property type="component" value="Unassembled WGS sequence"/>
</dbReference>
<dbReference type="GO" id="GO:0070008">
    <property type="term" value="F:serine-type exopeptidase activity"/>
    <property type="evidence" value="ECO:0007669"/>
    <property type="project" value="InterPro"/>
</dbReference>
<reference evidence="7" key="1">
    <citation type="journal article" date="2020" name="Stud. Mycol.">
        <title>101 Dothideomycetes genomes: a test case for predicting lifestyles and emergence of pathogens.</title>
        <authorList>
            <person name="Haridas S."/>
            <person name="Albert R."/>
            <person name="Binder M."/>
            <person name="Bloem J."/>
            <person name="Labutti K."/>
            <person name="Salamov A."/>
            <person name="Andreopoulos B."/>
            <person name="Baker S."/>
            <person name="Barry K."/>
            <person name="Bills G."/>
            <person name="Bluhm B."/>
            <person name="Cannon C."/>
            <person name="Castanera R."/>
            <person name="Culley D."/>
            <person name="Daum C."/>
            <person name="Ezra D."/>
            <person name="Gonzalez J."/>
            <person name="Henrissat B."/>
            <person name="Kuo A."/>
            <person name="Liang C."/>
            <person name="Lipzen A."/>
            <person name="Lutzoni F."/>
            <person name="Magnuson J."/>
            <person name="Mondo S."/>
            <person name="Nolan M."/>
            <person name="Ohm R."/>
            <person name="Pangilinan J."/>
            <person name="Park H.-J."/>
            <person name="Ramirez L."/>
            <person name="Alfaro M."/>
            <person name="Sun H."/>
            <person name="Tritt A."/>
            <person name="Yoshinaga Y."/>
            <person name="Zwiers L.-H."/>
            <person name="Turgeon B."/>
            <person name="Goodwin S."/>
            <person name="Spatafora J."/>
            <person name="Crous P."/>
            <person name="Grigoriev I."/>
        </authorList>
    </citation>
    <scope>NUCLEOTIDE SEQUENCE</scope>
    <source>
        <strain evidence="7">CBS 175.79</strain>
    </source>
</reference>
<evidence type="ECO:0000256" key="5">
    <source>
        <dbReference type="ARBA" id="ARBA00023180"/>
    </source>
</evidence>
<keyword evidence="8" id="KW-1185">Reference proteome</keyword>
<dbReference type="InterPro" id="IPR029058">
    <property type="entry name" value="AB_hydrolase_fold"/>
</dbReference>
<sequence length="543" mass="61671">MHFQRILSLLGVAQAISAQQYGHPTVYQLKNQVEQAKKRDIAKRDTVDPTTLYPAHNISVPVDFFPNEPRYEPHSNDTFNLRYWFDDSHYKPGGPVFVLLSGETDGEGRLPFLQKGIVAQVAAATNGIGVILEHRYYGTSFPVEDLSVENLRFLTTEQSLAEIDYFARHVKFEGIDADLTAPKTPWIVYGGSYAGAQAAFMRVAYPETFWGGISSSGVTVAIYDFWQYFEPIRQFAPPDVVANTQTMIDVIDKILLAGNNEEDVKKLKSVFGLGNVTSNADFANIFSNGIYGWQGTNWDPEDNSPGFYYYTNNLTTTLNNKDLENLRSKVQEVISLAGYDNSTDVENILLNAINYYNLTSVANWAKTNITQDEYYTQLDDEFWQQDGIDQQGWRSWYWQVCTEYGYIQTGNTPKEIKPLISRTIDLEYGTYFCRSAFNISTPPDVERVNKYGAFDIEFDRLAIIGGNADPWRPASPLADEATKRESTTERPFLEIAHAVHHWEENGIFENETTPILPPNQIVYAQQFLKNFVIDWLKGKSLFA</sequence>
<dbReference type="PANTHER" id="PTHR11010">
    <property type="entry name" value="PROTEASE S28 PRO-X CARBOXYPEPTIDASE-RELATED"/>
    <property type="match status" value="1"/>
</dbReference>
<proteinExistence type="inferred from homology"/>
<dbReference type="Gene3D" id="3.40.50.1820">
    <property type="entry name" value="alpha/beta hydrolase"/>
    <property type="match status" value="2"/>
</dbReference>
<dbReference type="AlphaFoldDB" id="A0A6A5XM39"/>
<evidence type="ECO:0000256" key="2">
    <source>
        <dbReference type="ARBA" id="ARBA00022670"/>
    </source>
</evidence>
<dbReference type="PANTHER" id="PTHR11010:SF117">
    <property type="entry name" value="SERINE PROTEASE 16"/>
    <property type="match status" value="1"/>
</dbReference>
<keyword evidence="3 6" id="KW-0732">Signal</keyword>
<organism evidence="7 8">
    <name type="scientific">Aaosphaeria arxii CBS 175.79</name>
    <dbReference type="NCBI Taxonomy" id="1450172"/>
    <lineage>
        <taxon>Eukaryota</taxon>
        <taxon>Fungi</taxon>
        <taxon>Dikarya</taxon>
        <taxon>Ascomycota</taxon>
        <taxon>Pezizomycotina</taxon>
        <taxon>Dothideomycetes</taxon>
        <taxon>Pleosporomycetidae</taxon>
        <taxon>Pleosporales</taxon>
        <taxon>Pleosporales incertae sedis</taxon>
        <taxon>Aaosphaeria</taxon>
    </lineage>
</organism>
<accession>A0A6A5XM39</accession>